<keyword evidence="1" id="KW-0812">Transmembrane</keyword>
<feature type="transmembrane region" description="Helical" evidence="1">
    <location>
        <begin position="127"/>
        <end position="152"/>
    </location>
</feature>
<evidence type="ECO:0000313" key="2">
    <source>
        <dbReference type="EMBL" id="CAI9977201.1"/>
    </source>
</evidence>
<sequence length="175" mass="19482">MNIIFQTVLAFEYSNIDVKIWEQSYIILRMDVQHTQTEASLNVELTPQSQEFNGLSFTKEVLLESDFFISLKLTCADMSESSACVAALSQASADIPGTLKIIDPQSVQVFEVLIPVQAEEPKLMTPMTMFLCISGAVLLFLGIIGGWVLYAYKSFQKNTKLAEQTSNLLVVDQTI</sequence>
<reference evidence="3 4" key="2">
    <citation type="submission" date="2024-07" db="EMBL/GenBank/DDBJ databases">
        <authorList>
            <person name="Akdeniz Z."/>
        </authorList>
    </citation>
    <scope>NUCLEOTIDE SEQUENCE [LARGE SCALE GENOMIC DNA]</scope>
</reference>
<dbReference type="AlphaFoldDB" id="A0AA86V5H5"/>
<evidence type="ECO:0000313" key="4">
    <source>
        <dbReference type="Proteomes" id="UP001642409"/>
    </source>
</evidence>
<comment type="caution">
    <text evidence="2">The sequence shown here is derived from an EMBL/GenBank/DDBJ whole genome shotgun (WGS) entry which is preliminary data.</text>
</comment>
<dbReference type="EMBL" id="CATOUU010001177">
    <property type="protein sequence ID" value="CAI9977201.1"/>
    <property type="molecule type" value="Genomic_DNA"/>
</dbReference>
<evidence type="ECO:0000256" key="1">
    <source>
        <dbReference type="SAM" id="Phobius"/>
    </source>
</evidence>
<organism evidence="2">
    <name type="scientific">Hexamita inflata</name>
    <dbReference type="NCBI Taxonomy" id="28002"/>
    <lineage>
        <taxon>Eukaryota</taxon>
        <taxon>Metamonada</taxon>
        <taxon>Diplomonadida</taxon>
        <taxon>Hexamitidae</taxon>
        <taxon>Hexamitinae</taxon>
        <taxon>Hexamita</taxon>
    </lineage>
</organism>
<dbReference type="Proteomes" id="UP001642409">
    <property type="component" value="Unassembled WGS sequence"/>
</dbReference>
<gene>
    <name evidence="3" type="ORF">HINF_LOCUS10283</name>
    <name evidence="2" type="ORF">HINF_LOCUS64846</name>
</gene>
<proteinExistence type="predicted"/>
<keyword evidence="4" id="KW-1185">Reference proteome</keyword>
<keyword evidence="1" id="KW-0472">Membrane</keyword>
<reference evidence="2" key="1">
    <citation type="submission" date="2023-06" db="EMBL/GenBank/DDBJ databases">
        <authorList>
            <person name="Kurt Z."/>
        </authorList>
    </citation>
    <scope>NUCLEOTIDE SEQUENCE</scope>
</reference>
<keyword evidence="1" id="KW-1133">Transmembrane helix</keyword>
<protein>
    <submittedName>
        <fullName evidence="3">Hypothetical_protein</fullName>
    </submittedName>
</protein>
<evidence type="ECO:0000313" key="3">
    <source>
        <dbReference type="EMBL" id="CAL5988254.1"/>
    </source>
</evidence>
<dbReference type="EMBL" id="CAXDID020000022">
    <property type="protein sequence ID" value="CAL5988254.1"/>
    <property type="molecule type" value="Genomic_DNA"/>
</dbReference>
<accession>A0AA86V5H5</accession>
<name>A0AA86V5H5_9EUKA</name>